<dbReference type="EMBL" id="GBRH01205849">
    <property type="protein sequence ID" value="JAD92046.1"/>
    <property type="molecule type" value="Transcribed_RNA"/>
</dbReference>
<organism evidence="2">
    <name type="scientific">Arundo donax</name>
    <name type="common">Giant reed</name>
    <name type="synonym">Donax arundinaceus</name>
    <dbReference type="NCBI Taxonomy" id="35708"/>
    <lineage>
        <taxon>Eukaryota</taxon>
        <taxon>Viridiplantae</taxon>
        <taxon>Streptophyta</taxon>
        <taxon>Embryophyta</taxon>
        <taxon>Tracheophyta</taxon>
        <taxon>Spermatophyta</taxon>
        <taxon>Magnoliopsida</taxon>
        <taxon>Liliopsida</taxon>
        <taxon>Poales</taxon>
        <taxon>Poaceae</taxon>
        <taxon>PACMAD clade</taxon>
        <taxon>Arundinoideae</taxon>
        <taxon>Arundineae</taxon>
        <taxon>Arundo</taxon>
    </lineage>
</organism>
<protein>
    <submittedName>
        <fullName evidence="2">Uncharacterized protein</fullName>
    </submittedName>
</protein>
<name>A0A0A9DW88_ARUDO</name>
<accession>A0A0A9DW88</accession>
<reference evidence="2" key="1">
    <citation type="submission" date="2014-09" db="EMBL/GenBank/DDBJ databases">
        <authorList>
            <person name="Magalhaes I.L.F."/>
            <person name="Oliveira U."/>
            <person name="Santos F.R."/>
            <person name="Vidigal T.H.D.A."/>
            <person name="Brescovit A.D."/>
            <person name="Santos A.J."/>
        </authorList>
    </citation>
    <scope>NUCLEOTIDE SEQUENCE</scope>
    <source>
        <tissue evidence="2">Shoot tissue taken approximately 20 cm above the soil surface</tissue>
    </source>
</reference>
<dbReference type="AlphaFoldDB" id="A0A0A9DW88"/>
<feature type="compositionally biased region" description="Polar residues" evidence="1">
    <location>
        <begin position="12"/>
        <end position="21"/>
    </location>
</feature>
<reference evidence="2" key="2">
    <citation type="journal article" date="2015" name="Data Brief">
        <title>Shoot transcriptome of the giant reed, Arundo donax.</title>
        <authorList>
            <person name="Barrero R.A."/>
            <person name="Guerrero F.D."/>
            <person name="Moolhuijzen P."/>
            <person name="Goolsby J.A."/>
            <person name="Tidwell J."/>
            <person name="Bellgard S.E."/>
            <person name="Bellgard M.I."/>
        </authorList>
    </citation>
    <scope>NUCLEOTIDE SEQUENCE</scope>
    <source>
        <tissue evidence="2">Shoot tissue taken approximately 20 cm above the soil surface</tissue>
    </source>
</reference>
<evidence type="ECO:0000256" key="1">
    <source>
        <dbReference type="SAM" id="MobiDB-lite"/>
    </source>
</evidence>
<sequence length="21" mass="2382">MPRSTYAKSEPCPSSKQTARR</sequence>
<feature type="region of interest" description="Disordered" evidence="1">
    <location>
        <begin position="1"/>
        <end position="21"/>
    </location>
</feature>
<proteinExistence type="predicted"/>
<evidence type="ECO:0000313" key="2">
    <source>
        <dbReference type="EMBL" id="JAD92046.1"/>
    </source>
</evidence>